<dbReference type="KEGG" id="olu:OSTLU_87857"/>
<dbReference type="Proteomes" id="UP000001568">
    <property type="component" value="Chromosome 7"/>
</dbReference>
<dbReference type="RefSeq" id="XP_001419011.1">
    <property type="nucleotide sequence ID" value="XM_001418974.1"/>
</dbReference>
<evidence type="ECO:0000256" key="2">
    <source>
        <dbReference type="ARBA" id="ARBA00022692"/>
    </source>
</evidence>
<keyword evidence="3" id="KW-1133">Transmembrane helix</keyword>
<evidence type="ECO:0000259" key="5">
    <source>
        <dbReference type="Pfam" id="PF00149"/>
    </source>
</evidence>
<keyword evidence="7" id="KW-1185">Reference proteome</keyword>
<keyword evidence="2" id="KW-0812">Transmembrane</keyword>
<dbReference type="GeneID" id="5002799"/>
<dbReference type="STRING" id="436017.A4S0N8"/>
<name>A4S0N8_OSTLU</name>
<feature type="non-terminal residue" evidence="6">
    <location>
        <position position="1"/>
    </location>
</feature>
<gene>
    <name evidence="6" type="ORF">OSTLU_87857</name>
</gene>
<dbReference type="OMA" id="LHCMKYP"/>
<accession>A4S0N8</accession>
<dbReference type="OrthoDB" id="5977743at2759"/>
<dbReference type="Gene3D" id="3.60.21.10">
    <property type="match status" value="1"/>
</dbReference>
<dbReference type="InterPro" id="IPR004843">
    <property type="entry name" value="Calcineurin-like_PHP"/>
</dbReference>
<keyword evidence="4" id="KW-0472">Membrane</keyword>
<proteinExistence type="predicted"/>
<evidence type="ECO:0000256" key="4">
    <source>
        <dbReference type="ARBA" id="ARBA00023136"/>
    </source>
</evidence>
<organism evidence="6 7">
    <name type="scientific">Ostreococcus lucimarinus (strain CCE9901)</name>
    <dbReference type="NCBI Taxonomy" id="436017"/>
    <lineage>
        <taxon>Eukaryota</taxon>
        <taxon>Viridiplantae</taxon>
        <taxon>Chlorophyta</taxon>
        <taxon>Mamiellophyceae</taxon>
        <taxon>Mamiellales</taxon>
        <taxon>Bathycoccaceae</taxon>
        <taxon>Ostreococcus</taxon>
    </lineage>
</organism>
<dbReference type="GO" id="GO:0016020">
    <property type="term" value="C:membrane"/>
    <property type="evidence" value="ECO:0007669"/>
    <property type="project" value="UniProtKB-SubCell"/>
</dbReference>
<dbReference type="Pfam" id="PF00149">
    <property type="entry name" value="Metallophos"/>
    <property type="match status" value="1"/>
</dbReference>
<dbReference type="GO" id="GO:0006506">
    <property type="term" value="P:GPI anchor biosynthetic process"/>
    <property type="evidence" value="ECO:0007669"/>
    <property type="project" value="InterPro"/>
</dbReference>
<dbReference type="InterPro" id="IPR033308">
    <property type="entry name" value="PGAP5/Cdc1/Ted1"/>
</dbReference>
<reference evidence="6 7" key="1">
    <citation type="journal article" date="2007" name="Proc. Natl. Acad. Sci. U.S.A.">
        <title>The tiny eukaryote Ostreococcus provides genomic insights into the paradox of plankton speciation.</title>
        <authorList>
            <person name="Palenik B."/>
            <person name="Grimwood J."/>
            <person name="Aerts A."/>
            <person name="Rouze P."/>
            <person name="Salamov A."/>
            <person name="Putnam N."/>
            <person name="Dupont C."/>
            <person name="Jorgensen R."/>
            <person name="Derelle E."/>
            <person name="Rombauts S."/>
            <person name="Zhou K."/>
            <person name="Otillar R."/>
            <person name="Merchant S.S."/>
            <person name="Podell S."/>
            <person name="Gaasterland T."/>
            <person name="Napoli C."/>
            <person name="Gendler K."/>
            <person name="Manuell A."/>
            <person name="Tai V."/>
            <person name="Vallon O."/>
            <person name="Piganeau G."/>
            <person name="Jancek S."/>
            <person name="Heijde M."/>
            <person name="Jabbari K."/>
            <person name="Bowler C."/>
            <person name="Lohr M."/>
            <person name="Robbens S."/>
            <person name="Werner G."/>
            <person name="Dubchak I."/>
            <person name="Pazour G.J."/>
            <person name="Ren Q."/>
            <person name="Paulsen I."/>
            <person name="Delwiche C."/>
            <person name="Schmutz J."/>
            <person name="Rokhsar D."/>
            <person name="Van de Peer Y."/>
            <person name="Moreau H."/>
            <person name="Grigoriev I.V."/>
        </authorList>
    </citation>
    <scope>NUCLEOTIDE SEQUENCE [LARGE SCALE GENOMIC DNA]</scope>
    <source>
        <strain evidence="6 7">CCE9901</strain>
    </source>
</reference>
<protein>
    <recommendedName>
        <fullName evidence="5">Calcineurin-like phosphoesterase domain-containing protein</fullName>
    </recommendedName>
</protein>
<sequence>LYASLFVIWGAVLHHGEVYSHVVAQRRCSWPHGANGTRVMVTADPQLVDEYTYRELGRRSRALAFAEAVCDAYVRRTMKAGLRRFAPRNVVFLGDLFGQGARRNDDEWRALRRRVDAALWWPRNGDGGPLYHTVAGNHDVGYSEVIRHHPRILARFEEWYGKSNFVERIGGVDFVGVNAMVLDGKGPATDETWAFVDGLSAQKKEPYVKRVLVTHLPLPNPSQRCGPFRNSQAIQGRTLGSDKEIIYQDYLSDESAQRLLRAVEPVLVLSGHDHDQCEVTHAYESALAGGTVAVTEITVGTVSALNGNDQPSYLMLTVPEAAGESFDASGSGLIQHKLCFLPEIREILRTYAHVGVVSVLTILGPPLGELIAAAKKFEGRPVIALCFR</sequence>
<dbReference type="PANTHER" id="PTHR13315">
    <property type="entry name" value="METALLO PHOSPHOESTERASE RELATED"/>
    <property type="match status" value="1"/>
</dbReference>
<dbReference type="InterPro" id="IPR029052">
    <property type="entry name" value="Metallo-depent_PP-like"/>
</dbReference>
<dbReference type="SUPFAM" id="SSF56300">
    <property type="entry name" value="Metallo-dependent phosphatases"/>
    <property type="match status" value="1"/>
</dbReference>
<dbReference type="PANTHER" id="PTHR13315:SF4">
    <property type="entry name" value="METALLOPHOSPHOESTERASE, ISOFORM E"/>
    <property type="match status" value="1"/>
</dbReference>
<dbReference type="GO" id="GO:0005783">
    <property type="term" value="C:endoplasmic reticulum"/>
    <property type="evidence" value="ECO:0007669"/>
    <property type="project" value="TreeGrafter"/>
</dbReference>
<comment type="subcellular location">
    <subcellularLocation>
        <location evidence="1">Membrane</location>
        <topology evidence="1">Multi-pass membrane protein</topology>
    </subcellularLocation>
</comment>
<dbReference type="GO" id="GO:0016787">
    <property type="term" value="F:hydrolase activity"/>
    <property type="evidence" value="ECO:0007669"/>
    <property type="project" value="InterPro"/>
</dbReference>
<feature type="domain" description="Calcineurin-like phosphoesterase" evidence="5">
    <location>
        <begin position="38"/>
        <end position="275"/>
    </location>
</feature>
<evidence type="ECO:0000313" key="7">
    <source>
        <dbReference type="Proteomes" id="UP000001568"/>
    </source>
</evidence>
<dbReference type="HOGENOM" id="CLU_011607_3_1_1"/>
<dbReference type="EMBL" id="CP000587">
    <property type="protein sequence ID" value="ABO97304.1"/>
    <property type="molecule type" value="Genomic_DNA"/>
</dbReference>
<dbReference type="AlphaFoldDB" id="A4S0N8"/>
<evidence type="ECO:0000256" key="3">
    <source>
        <dbReference type="ARBA" id="ARBA00022989"/>
    </source>
</evidence>
<evidence type="ECO:0000256" key="1">
    <source>
        <dbReference type="ARBA" id="ARBA00004141"/>
    </source>
</evidence>
<dbReference type="eggNOG" id="KOG3662">
    <property type="taxonomic scope" value="Eukaryota"/>
</dbReference>
<evidence type="ECO:0000313" key="6">
    <source>
        <dbReference type="EMBL" id="ABO97304.1"/>
    </source>
</evidence>